<keyword evidence="2" id="KW-1185">Reference proteome</keyword>
<reference evidence="1" key="1">
    <citation type="submission" date="2023-11" db="EMBL/GenBank/DDBJ databases">
        <authorList>
            <person name="Poullet M."/>
        </authorList>
    </citation>
    <scope>NUCLEOTIDE SEQUENCE</scope>
    <source>
        <strain evidence="1">E1834</strain>
    </source>
</reference>
<evidence type="ECO:0000313" key="1">
    <source>
        <dbReference type="EMBL" id="CAK5013440.1"/>
    </source>
</evidence>
<comment type="caution">
    <text evidence="1">The sequence shown here is derived from an EMBL/GenBank/DDBJ whole genome shotgun (WGS) entry which is preliminary data.</text>
</comment>
<sequence length="89" mass="10052">MIPNSLSQQQMPPIIPPAPISSNLPLYKQHSSFQNTVPSQLYCIRQPATLPTSYKSNSLPRRRVKYSISIWRWRVDSSTSSSTTTTTIS</sequence>
<gene>
    <name evidence="1" type="ORF">MENTE1834_LOCUS2409</name>
</gene>
<dbReference type="EMBL" id="CAVMJV010000002">
    <property type="protein sequence ID" value="CAK5013440.1"/>
    <property type="molecule type" value="Genomic_DNA"/>
</dbReference>
<evidence type="ECO:0000313" key="2">
    <source>
        <dbReference type="Proteomes" id="UP001497535"/>
    </source>
</evidence>
<name>A0ACB0XQY3_MELEN</name>
<organism evidence="1 2">
    <name type="scientific">Meloidogyne enterolobii</name>
    <name type="common">Root-knot nematode worm</name>
    <name type="synonym">Meloidogyne mayaguensis</name>
    <dbReference type="NCBI Taxonomy" id="390850"/>
    <lineage>
        <taxon>Eukaryota</taxon>
        <taxon>Metazoa</taxon>
        <taxon>Ecdysozoa</taxon>
        <taxon>Nematoda</taxon>
        <taxon>Chromadorea</taxon>
        <taxon>Rhabditida</taxon>
        <taxon>Tylenchina</taxon>
        <taxon>Tylenchomorpha</taxon>
        <taxon>Tylenchoidea</taxon>
        <taxon>Meloidogynidae</taxon>
        <taxon>Meloidogyninae</taxon>
        <taxon>Meloidogyne</taxon>
    </lineage>
</organism>
<dbReference type="Proteomes" id="UP001497535">
    <property type="component" value="Unassembled WGS sequence"/>
</dbReference>
<protein>
    <submittedName>
        <fullName evidence="1">Uncharacterized protein</fullName>
    </submittedName>
</protein>
<accession>A0ACB0XQY3</accession>
<proteinExistence type="predicted"/>